<dbReference type="GO" id="GO:0008422">
    <property type="term" value="F:beta-glucosidase activity"/>
    <property type="evidence" value="ECO:0007669"/>
    <property type="project" value="UniProtKB-EC"/>
</dbReference>
<feature type="domain" description="OBG-type G" evidence="13">
    <location>
        <begin position="972"/>
        <end position="1217"/>
    </location>
</feature>
<feature type="domain" description="Obg" evidence="15">
    <location>
        <begin position="737"/>
        <end position="971"/>
    </location>
</feature>
<dbReference type="EMBL" id="QZBU01001129">
    <property type="protein sequence ID" value="TIA55712.1"/>
    <property type="molecule type" value="Genomic_DNA"/>
</dbReference>
<dbReference type="Gene3D" id="3.40.50.300">
    <property type="entry name" value="P-loop containing nucleotide triphosphate hydrolases"/>
    <property type="match status" value="1"/>
</dbReference>
<dbReference type="InterPro" id="IPR002772">
    <property type="entry name" value="Glyco_hydro_3_C"/>
</dbReference>
<evidence type="ECO:0000256" key="4">
    <source>
        <dbReference type="ARBA" id="ARBA00012744"/>
    </source>
</evidence>
<feature type="domain" description="PA14" evidence="14">
    <location>
        <begin position="377"/>
        <end position="526"/>
    </location>
</feature>
<evidence type="ECO:0000256" key="5">
    <source>
        <dbReference type="ARBA" id="ARBA00022741"/>
    </source>
</evidence>
<dbReference type="InterPro" id="IPR037524">
    <property type="entry name" value="PA14/GLEYA"/>
</dbReference>
<dbReference type="Gene3D" id="2.70.210.12">
    <property type="entry name" value="GTP1/OBG domain"/>
    <property type="match status" value="1"/>
</dbReference>
<dbReference type="InterPro" id="IPR031167">
    <property type="entry name" value="G_OBG"/>
</dbReference>
<comment type="pathway">
    <text evidence="2">Glycan metabolism; cellulose degradation.</text>
</comment>
<dbReference type="PROSITE" id="PS51883">
    <property type="entry name" value="OBG"/>
    <property type="match status" value="1"/>
</dbReference>
<dbReference type="EC" id="3.2.1.21" evidence="4"/>
<dbReference type="SUPFAM" id="SSF52540">
    <property type="entry name" value="P-loop containing nucleoside triphosphate hydrolases"/>
    <property type="match status" value="1"/>
</dbReference>
<dbReference type="Pfam" id="PF00933">
    <property type="entry name" value="Glyco_hydro_3"/>
    <property type="match status" value="1"/>
</dbReference>
<keyword evidence="10" id="KW-0326">Glycosidase</keyword>
<dbReference type="InterPro" id="IPR006169">
    <property type="entry name" value="GTP1_OBG_dom"/>
</dbReference>
<evidence type="ECO:0000313" key="17">
    <source>
        <dbReference type="Proteomes" id="UP000304947"/>
    </source>
</evidence>
<dbReference type="SUPFAM" id="SSF82051">
    <property type="entry name" value="Obg GTP-binding protein N-terminal domain"/>
    <property type="match status" value="1"/>
</dbReference>
<evidence type="ECO:0000256" key="6">
    <source>
        <dbReference type="ARBA" id="ARBA00022801"/>
    </source>
</evidence>
<evidence type="ECO:0000259" key="15">
    <source>
        <dbReference type="PROSITE" id="PS51883"/>
    </source>
</evidence>
<dbReference type="InterPro" id="IPR036881">
    <property type="entry name" value="Glyco_hydro_3_C_sf"/>
</dbReference>
<dbReference type="Pfam" id="PF01018">
    <property type="entry name" value="GTP1_OBG"/>
    <property type="match status" value="1"/>
</dbReference>
<evidence type="ECO:0000313" key="16">
    <source>
        <dbReference type="EMBL" id="TIA55712.1"/>
    </source>
</evidence>
<dbReference type="Proteomes" id="UP000304947">
    <property type="component" value="Unassembled WGS sequence"/>
</dbReference>
<dbReference type="PROSITE" id="PS51820">
    <property type="entry name" value="PA14"/>
    <property type="match status" value="1"/>
</dbReference>
<evidence type="ECO:0000256" key="3">
    <source>
        <dbReference type="ARBA" id="ARBA00005336"/>
    </source>
</evidence>
<proteinExistence type="inferred from homology"/>
<dbReference type="PRINTS" id="PR00133">
    <property type="entry name" value="GLHYDRLASE3"/>
</dbReference>
<dbReference type="Gene3D" id="3.40.50.1700">
    <property type="entry name" value="Glycoside hydrolase family 3 C-terminal domain"/>
    <property type="match status" value="1"/>
</dbReference>
<evidence type="ECO:0000256" key="1">
    <source>
        <dbReference type="ARBA" id="ARBA00000448"/>
    </source>
</evidence>
<accession>A0A4T0DAX4</accession>
<organism evidence="16 17">
    <name type="scientific">Aureobasidium pullulans</name>
    <name type="common">Black yeast</name>
    <name type="synonym">Pullularia pullulans</name>
    <dbReference type="NCBI Taxonomy" id="5580"/>
    <lineage>
        <taxon>Eukaryota</taxon>
        <taxon>Fungi</taxon>
        <taxon>Dikarya</taxon>
        <taxon>Ascomycota</taxon>
        <taxon>Pezizomycotina</taxon>
        <taxon>Dothideomycetes</taxon>
        <taxon>Dothideomycetidae</taxon>
        <taxon>Dothideales</taxon>
        <taxon>Saccotheciaceae</taxon>
        <taxon>Aureobasidium</taxon>
    </lineage>
</organism>
<dbReference type="SUPFAM" id="SSF52279">
    <property type="entry name" value="Beta-D-glucan exohydrolase, C-terminal domain"/>
    <property type="match status" value="1"/>
</dbReference>
<dbReference type="GO" id="GO:0009251">
    <property type="term" value="P:glucan catabolic process"/>
    <property type="evidence" value="ECO:0007669"/>
    <property type="project" value="TreeGrafter"/>
</dbReference>
<comment type="catalytic activity">
    <reaction evidence="1">
        <text>Hydrolysis of terminal, non-reducing beta-D-glucosyl residues with release of beta-D-glucose.</text>
        <dbReference type="EC" id="3.2.1.21"/>
    </reaction>
</comment>
<dbReference type="InterPro" id="IPR036962">
    <property type="entry name" value="Glyco_hydro_3_N_sf"/>
</dbReference>
<dbReference type="Gene3D" id="3.20.20.300">
    <property type="entry name" value="Glycoside hydrolase, family 3, N-terminal domain"/>
    <property type="match status" value="1"/>
</dbReference>
<evidence type="ECO:0000256" key="9">
    <source>
        <dbReference type="ARBA" id="ARBA00023277"/>
    </source>
</evidence>
<evidence type="ECO:0000256" key="2">
    <source>
        <dbReference type="ARBA" id="ARBA00004987"/>
    </source>
</evidence>
<keyword evidence="6 16" id="KW-0378">Hydrolase</keyword>
<dbReference type="CDD" id="cd01898">
    <property type="entry name" value="Obg"/>
    <property type="match status" value="1"/>
</dbReference>
<comment type="caution">
    <text evidence="16">The sequence shown here is derived from an EMBL/GenBank/DDBJ whole genome shotgun (WGS) entry which is preliminary data.</text>
</comment>
<dbReference type="PROSITE" id="PS51710">
    <property type="entry name" value="G_OBG"/>
    <property type="match status" value="1"/>
</dbReference>
<keyword evidence="8" id="KW-0325">Glycoprotein</keyword>
<evidence type="ECO:0000256" key="10">
    <source>
        <dbReference type="ARBA" id="ARBA00023295"/>
    </source>
</evidence>
<dbReference type="InterPro" id="IPR027417">
    <property type="entry name" value="P-loop_NTPase"/>
</dbReference>
<evidence type="ECO:0000259" key="14">
    <source>
        <dbReference type="PROSITE" id="PS51820"/>
    </source>
</evidence>
<name>A0A4T0DAX4_AURPU</name>
<dbReference type="GO" id="GO:0042254">
    <property type="term" value="P:ribosome biogenesis"/>
    <property type="evidence" value="ECO:0007669"/>
    <property type="project" value="UniProtKB-UniRule"/>
</dbReference>
<keyword evidence="11" id="KW-0624">Polysaccharide degradation</keyword>
<feature type="region of interest" description="Disordered" evidence="12">
    <location>
        <begin position="703"/>
        <end position="730"/>
    </location>
</feature>
<dbReference type="AlphaFoldDB" id="A0A4T0DAX4"/>
<sequence>MCKNFWETQEIPELGIPSLKLSDGPNGARGAAFSGGTTAACFPASISLAATFDLELAYKVGKALAEETLTKGANVLLGPTVCPHRHPLGGRNFESFSEDPLLTGRLAAQYIRGLQDQGVGATIKHFAVNEQETKRFTMNANVSEKALREIYLKPFEIAIKEAKPWALMTSYNSINGKHADANDVLLQKILREEWGWRGLCMSDWGGTNSTAESLNAGLALEMPGTGRYYSQRAIRGALASGKLSEEVIDQRIEEVLNLISLTGKSEHPEILAERAVVDPGHSKLIREAGAQGIVLLKNQDGILPLHSKSIKKIAVLGLAKQCLAHGGGSASVNAHYKITPYDALEKTLGTETKLLYAEGAHMHRTLPVLAENLADLQGTAGLTLTRYSLDNPEKADAVTTVQTSRYMSLGQAPSSKVIIEGTFTTKETGHHQLELSSIGVATLCINGELIMSAHGGTADPVAFLQGNSEGQRCFFDFKQGESCAIKIELKPEANKSGLLLLNGAMGVSLGMMEQSKAERDLLTPAVEAAEDAETAIIFVGNTTAWESEGRDMETMNLPADGSQDKLIDAVADVNPNTIVVVSTGVPIAMPWLSKVKAVVQTWFPGQEAGNAIIDVLTGMVNPSGRLPVTFPRRIEDTPAYGNFPGNTETLTKSTMTPNGMFLPFLYPCLYTSRSNAPRVLRTSLQLGRPKRKLQCLTKRHIATVSSTQGGHEDESFDDTPESELDRLDPPPDSYSITPFTDRCSIVLNAGAGGHGCISFLREKYIENGPPNGGDGGTGGNIYIQAVQGETSLHKLARRGILKAGRGKNGQGKGQGGTRGEDILITVPVGTIVREVWRHDPIAEEELADKRAKAMGADANWDNEQPGVVDNTRKWRRDKWLLFPGAMPQSFTSADFPPLPRPRRSQIAMAQPPAPIRLDLDAPMEAPQLLAAGAMGGLGNPHFVTKSITRPKYGTKGDEGMKVEIQLELKLLADVGLVGLPNAGKSTLLRAITNSRARIGNWAFTTLQPNIGTVVLDNHKGRPLVALSDRKKGPPRTNFTIADIPGLIEDAHLDRGLGLGFLRHIERAGILAFVIDLSAGDAITALKGLWKEVGQYELLRDQEVNAESERRIEEEKELVRYSPLVKAQPANIFEDGDTVLFNPDGSRILPELKLPPISSKPWLVIATKADLPETRENFAALQEYLKKVGEGVEIHPSGKKNAWRKKLHAIPISAIKAQ</sequence>
<dbReference type="InterPro" id="IPR001764">
    <property type="entry name" value="Glyco_hydro_3_N"/>
</dbReference>
<gene>
    <name evidence="16" type="ORF">D6C83_04129</name>
</gene>
<dbReference type="InterPro" id="IPR036726">
    <property type="entry name" value="GTP1_OBG_dom_sf"/>
</dbReference>
<dbReference type="InterPro" id="IPR006073">
    <property type="entry name" value="GTP-bd"/>
</dbReference>
<dbReference type="Pfam" id="PF01926">
    <property type="entry name" value="MMR_HSR1"/>
    <property type="match status" value="1"/>
</dbReference>
<keyword evidence="7" id="KW-0342">GTP-binding</keyword>
<evidence type="ECO:0000256" key="8">
    <source>
        <dbReference type="ARBA" id="ARBA00023180"/>
    </source>
</evidence>
<reference evidence="16 17" key="1">
    <citation type="submission" date="2018-10" db="EMBL/GenBank/DDBJ databases">
        <title>Fifty Aureobasidium pullulans genomes reveal a recombining polyextremotolerant generalist.</title>
        <authorList>
            <person name="Gostincar C."/>
            <person name="Turk M."/>
            <person name="Zajc J."/>
            <person name="Gunde-Cimerman N."/>
        </authorList>
    </citation>
    <scope>NUCLEOTIDE SEQUENCE [LARGE SCALE GENOMIC DNA]</scope>
    <source>
        <strain evidence="16 17">EXF-3380</strain>
    </source>
</reference>
<evidence type="ECO:0000259" key="13">
    <source>
        <dbReference type="PROSITE" id="PS51710"/>
    </source>
</evidence>
<protein>
    <recommendedName>
        <fullName evidence="4">beta-glucosidase</fullName>
        <ecNumber evidence="4">3.2.1.21</ecNumber>
    </recommendedName>
</protein>
<dbReference type="Gene3D" id="2.60.120.260">
    <property type="entry name" value="Galactose-binding domain-like"/>
    <property type="match status" value="1"/>
</dbReference>
<keyword evidence="5" id="KW-0547">Nucleotide-binding</keyword>
<dbReference type="PANTHER" id="PTHR42715">
    <property type="entry name" value="BETA-GLUCOSIDASE"/>
    <property type="match status" value="1"/>
</dbReference>
<feature type="non-terminal residue" evidence="16">
    <location>
        <position position="1217"/>
    </location>
</feature>
<evidence type="ECO:0000256" key="12">
    <source>
        <dbReference type="SAM" id="MobiDB-lite"/>
    </source>
</evidence>
<dbReference type="InterPro" id="IPR017853">
    <property type="entry name" value="GH"/>
</dbReference>
<evidence type="ECO:0000256" key="11">
    <source>
        <dbReference type="ARBA" id="ARBA00023326"/>
    </source>
</evidence>
<dbReference type="GO" id="GO:0005525">
    <property type="term" value="F:GTP binding"/>
    <property type="evidence" value="ECO:0007669"/>
    <property type="project" value="UniProtKB-KW"/>
</dbReference>
<evidence type="ECO:0000256" key="7">
    <source>
        <dbReference type="ARBA" id="ARBA00023134"/>
    </source>
</evidence>
<dbReference type="Pfam" id="PF01915">
    <property type="entry name" value="Glyco_hydro_3_C"/>
    <property type="match status" value="1"/>
</dbReference>
<dbReference type="InterPro" id="IPR050288">
    <property type="entry name" value="Cellulose_deg_GH3"/>
</dbReference>
<dbReference type="PANTHER" id="PTHR42715:SF3">
    <property type="entry name" value="BETA-GLUCOSIDASE B-RELATED"/>
    <property type="match status" value="1"/>
</dbReference>
<keyword evidence="9" id="KW-0119">Carbohydrate metabolism</keyword>
<comment type="similarity">
    <text evidence="3">Belongs to the glycosyl hydrolase 3 family.</text>
</comment>
<dbReference type="SUPFAM" id="SSF51445">
    <property type="entry name" value="(Trans)glycosidases"/>
    <property type="match status" value="1"/>
</dbReference>